<dbReference type="EMBL" id="JBEDUW010000004">
    <property type="protein sequence ID" value="KAK9935731.1"/>
    <property type="molecule type" value="Genomic_DNA"/>
</dbReference>
<evidence type="ECO:0000256" key="1">
    <source>
        <dbReference type="SAM" id="MobiDB-lite"/>
    </source>
</evidence>
<sequence>MSTFTIINEGKQLTVEKIALDLKGNSLQDIVDIVLKQKKKAKLSSLAKELGFQLLSDDMDIKSESTLPLQTETESDPLTEELSKEGLATSSSTDSDRDQLPDATSTSSEQHLQKRLKS</sequence>
<feature type="region of interest" description="Disordered" evidence="1">
    <location>
        <begin position="65"/>
        <end position="118"/>
    </location>
</feature>
<keyword evidence="3" id="KW-1185">Reference proteome</keyword>
<evidence type="ECO:0000313" key="2">
    <source>
        <dbReference type="EMBL" id="KAK9935731.1"/>
    </source>
</evidence>
<evidence type="ECO:0000313" key="3">
    <source>
        <dbReference type="Proteomes" id="UP001457282"/>
    </source>
</evidence>
<reference evidence="2 3" key="1">
    <citation type="journal article" date="2023" name="G3 (Bethesda)">
        <title>A chromosome-length genome assembly and annotation of blackberry (Rubus argutus, cv. 'Hillquist').</title>
        <authorList>
            <person name="Bruna T."/>
            <person name="Aryal R."/>
            <person name="Dudchenko O."/>
            <person name="Sargent D.J."/>
            <person name="Mead D."/>
            <person name="Buti M."/>
            <person name="Cavallini A."/>
            <person name="Hytonen T."/>
            <person name="Andres J."/>
            <person name="Pham M."/>
            <person name="Weisz D."/>
            <person name="Mascagni F."/>
            <person name="Usai G."/>
            <person name="Natali L."/>
            <person name="Bassil N."/>
            <person name="Fernandez G.E."/>
            <person name="Lomsadze A."/>
            <person name="Armour M."/>
            <person name="Olukolu B."/>
            <person name="Poorten T."/>
            <person name="Britton C."/>
            <person name="Davik J."/>
            <person name="Ashrafi H."/>
            <person name="Aiden E.L."/>
            <person name="Borodovsky M."/>
            <person name="Worthington M."/>
        </authorList>
    </citation>
    <scope>NUCLEOTIDE SEQUENCE [LARGE SCALE GENOMIC DNA]</scope>
    <source>
        <strain evidence="2">PI 553951</strain>
    </source>
</reference>
<dbReference type="AlphaFoldDB" id="A0AAW1XFP3"/>
<comment type="caution">
    <text evidence="2">The sequence shown here is derived from an EMBL/GenBank/DDBJ whole genome shotgun (WGS) entry which is preliminary data.</text>
</comment>
<dbReference type="Proteomes" id="UP001457282">
    <property type="component" value="Unassembled WGS sequence"/>
</dbReference>
<accession>A0AAW1XFP3</accession>
<name>A0AAW1XFP3_RUBAR</name>
<organism evidence="2 3">
    <name type="scientific">Rubus argutus</name>
    <name type="common">Southern blackberry</name>
    <dbReference type="NCBI Taxonomy" id="59490"/>
    <lineage>
        <taxon>Eukaryota</taxon>
        <taxon>Viridiplantae</taxon>
        <taxon>Streptophyta</taxon>
        <taxon>Embryophyta</taxon>
        <taxon>Tracheophyta</taxon>
        <taxon>Spermatophyta</taxon>
        <taxon>Magnoliopsida</taxon>
        <taxon>eudicotyledons</taxon>
        <taxon>Gunneridae</taxon>
        <taxon>Pentapetalae</taxon>
        <taxon>rosids</taxon>
        <taxon>fabids</taxon>
        <taxon>Rosales</taxon>
        <taxon>Rosaceae</taxon>
        <taxon>Rosoideae</taxon>
        <taxon>Rosoideae incertae sedis</taxon>
        <taxon>Rubus</taxon>
    </lineage>
</organism>
<protein>
    <submittedName>
        <fullName evidence="2">Uncharacterized protein</fullName>
    </submittedName>
</protein>
<proteinExistence type="predicted"/>
<gene>
    <name evidence="2" type="ORF">M0R45_022817</name>
</gene>